<gene>
    <name evidence="1" type="ORF">SMTD_LOCUS12114</name>
</gene>
<reference evidence="1 2" key="1">
    <citation type="submission" date="2018-11" db="EMBL/GenBank/DDBJ databases">
        <authorList>
            <consortium name="Pathogen Informatics"/>
        </authorList>
    </citation>
    <scope>NUCLEOTIDE SEQUENCE [LARGE SCALE GENOMIC DNA]</scope>
    <source>
        <strain>Denwood</strain>
        <strain evidence="2">Zambia</strain>
    </source>
</reference>
<accession>A0A183PCM7</accession>
<dbReference type="AlphaFoldDB" id="A0A183PCM7"/>
<evidence type="ECO:0000313" key="2">
    <source>
        <dbReference type="Proteomes" id="UP000269396"/>
    </source>
</evidence>
<name>A0A183PCM7_9TREM</name>
<sequence length="84" mass="9654">MIFTRVAKSSKFDEILFCRSEKSASKSCFNKLISFRLQSIARFDKLINLFTCSDGIPAARVVWLEHSLSTYKLENMKSGELIRT</sequence>
<dbReference type="Proteomes" id="UP000269396">
    <property type="component" value="Unassembled WGS sequence"/>
</dbReference>
<proteinExistence type="predicted"/>
<keyword evidence="2" id="KW-1185">Reference proteome</keyword>
<dbReference type="EMBL" id="UZAL01032122">
    <property type="protein sequence ID" value="VDP60102.1"/>
    <property type="molecule type" value="Genomic_DNA"/>
</dbReference>
<evidence type="ECO:0000313" key="1">
    <source>
        <dbReference type="EMBL" id="VDP60102.1"/>
    </source>
</evidence>
<protein>
    <submittedName>
        <fullName evidence="1">Uncharacterized protein</fullName>
    </submittedName>
</protein>
<organism evidence="1 2">
    <name type="scientific">Schistosoma mattheei</name>
    <dbReference type="NCBI Taxonomy" id="31246"/>
    <lineage>
        <taxon>Eukaryota</taxon>
        <taxon>Metazoa</taxon>
        <taxon>Spiralia</taxon>
        <taxon>Lophotrochozoa</taxon>
        <taxon>Platyhelminthes</taxon>
        <taxon>Trematoda</taxon>
        <taxon>Digenea</taxon>
        <taxon>Strigeidida</taxon>
        <taxon>Schistosomatoidea</taxon>
        <taxon>Schistosomatidae</taxon>
        <taxon>Schistosoma</taxon>
    </lineage>
</organism>